<comment type="caution">
    <text evidence="1">The sequence shown here is derived from an EMBL/GenBank/DDBJ whole genome shotgun (WGS) entry which is preliminary data.</text>
</comment>
<evidence type="ECO:0000313" key="1">
    <source>
        <dbReference type="EMBL" id="KAI7996365.1"/>
    </source>
</evidence>
<gene>
    <name evidence="1" type="ORF">LOK49_LG10G01099</name>
</gene>
<proteinExistence type="predicted"/>
<dbReference type="Proteomes" id="UP001060215">
    <property type="component" value="Chromosome 10"/>
</dbReference>
<evidence type="ECO:0000313" key="2">
    <source>
        <dbReference type="Proteomes" id="UP001060215"/>
    </source>
</evidence>
<reference evidence="1 2" key="1">
    <citation type="journal article" date="2022" name="Plant J.">
        <title>Chromosome-level genome of Camellia lanceoleosa provides a valuable resource for understanding genome evolution and self-incompatibility.</title>
        <authorList>
            <person name="Gong W."/>
            <person name="Xiao S."/>
            <person name="Wang L."/>
            <person name="Liao Z."/>
            <person name="Chang Y."/>
            <person name="Mo W."/>
            <person name="Hu G."/>
            <person name="Li W."/>
            <person name="Zhao G."/>
            <person name="Zhu H."/>
            <person name="Hu X."/>
            <person name="Ji K."/>
            <person name="Xiang X."/>
            <person name="Song Q."/>
            <person name="Yuan D."/>
            <person name="Jin S."/>
            <person name="Zhang L."/>
        </authorList>
    </citation>
    <scope>NUCLEOTIDE SEQUENCE [LARGE SCALE GENOMIC DNA]</scope>
    <source>
        <strain evidence="1">SQ_2022a</strain>
    </source>
</reference>
<dbReference type="EMBL" id="CM045767">
    <property type="protein sequence ID" value="KAI7996365.1"/>
    <property type="molecule type" value="Genomic_DNA"/>
</dbReference>
<accession>A0ACC0G5P6</accession>
<protein>
    <submittedName>
        <fullName evidence="1">Flowering time control protein FPA</fullName>
    </submittedName>
</protein>
<name>A0ACC0G5P6_9ERIC</name>
<sequence length="317" mass="35111">MKRRGGNSEKLGGNGEEQRAGQVDSGQNMKQGFKRQLVKLEEKITNIESENKVLCQQAVSMAPNKILSGRSRSILQEERNRDGNGNRDFADSLLQDTCSQSIVSSMVAHSTTRPEFLDYTARTGLDMLAKHYHQAASAWVVFFVPGSDGDIGFYNEFMHYPEEKRRAAVVKLDERTTLFLVPLQFSAKVLKVPGQLSISSVILRLEHSGSNLRSSLQHPNEKIDTNFMPYHGDTSSGPFTPLPPFPNMGKSGVSKLSFLGDVSTASPASLSGSAHAIGSTSNPANENRHDYMLHQQNPTFVTKLVTSKSAELKFWYW</sequence>
<organism evidence="1 2">
    <name type="scientific">Camellia lanceoleosa</name>
    <dbReference type="NCBI Taxonomy" id="1840588"/>
    <lineage>
        <taxon>Eukaryota</taxon>
        <taxon>Viridiplantae</taxon>
        <taxon>Streptophyta</taxon>
        <taxon>Embryophyta</taxon>
        <taxon>Tracheophyta</taxon>
        <taxon>Spermatophyta</taxon>
        <taxon>Magnoliopsida</taxon>
        <taxon>eudicotyledons</taxon>
        <taxon>Gunneridae</taxon>
        <taxon>Pentapetalae</taxon>
        <taxon>asterids</taxon>
        <taxon>Ericales</taxon>
        <taxon>Theaceae</taxon>
        <taxon>Camellia</taxon>
    </lineage>
</organism>
<keyword evidence="2" id="KW-1185">Reference proteome</keyword>